<proteinExistence type="predicted"/>
<dbReference type="OrthoDB" id="2379189at2"/>
<keyword evidence="1" id="KW-0472">Membrane</keyword>
<gene>
    <name evidence="3" type="ORF">SAMN06265340_1125</name>
</gene>
<keyword evidence="1" id="KW-0812">Transmembrane</keyword>
<dbReference type="Pfam" id="PF08376">
    <property type="entry name" value="NIT"/>
    <property type="match status" value="1"/>
</dbReference>
<protein>
    <submittedName>
        <fullName evidence="3">Nitrate and nitrite sensing</fullName>
    </submittedName>
</protein>
<dbReference type="AlphaFoldDB" id="A0A238ZTP9"/>
<name>A0A238ZTP9_9BACT</name>
<keyword evidence="4" id="KW-1185">Reference proteome</keyword>
<sequence>MRSLSLKVKLFLILTISLMAFLLNFTFIIHSTYKEYKTAKIEQEYTIMAKSLIELIHEIAKERGLSTVYVASRRDFFKNKMLIERNILDGKLVKFEDSLKKSNLTIAKKITEILQKEKEKLYKIRNKTVIDAERTNYVEVFNFYSGLIESLYTFFKNSKILSGNFEHEIYPLDRLKNIEGKLRAFIAVGLATKIDNLIIQKINEYCNEKKLIFTSHITEDLNKILQRRVYKTPIGIKIHQIITKLKNGEKVNITPEEWWKIKTRQIDELYKIELNIIDHTLKTISTKQEILRKRLIGEFFFLFYISCIIDNSGCSNFKRCI</sequence>
<evidence type="ECO:0000259" key="2">
    <source>
        <dbReference type="Pfam" id="PF08376"/>
    </source>
</evidence>
<reference evidence="4" key="1">
    <citation type="submission" date="2017-06" db="EMBL/GenBank/DDBJ databases">
        <authorList>
            <person name="Varghese N."/>
            <person name="Submissions S."/>
        </authorList>
    </citation>
    <scope>NUCLEOTIDE SEQUENCE [LARGE SCALE GENOMIC DNA]</scope>
    <source>
        <strain evidence="4">DSM 15668</strain>
    </source>
</reference>
<keyword evidence="1" id="KW-1133">Transmembrane helix</keyword>
<evidence type="ECO:0000313" key="4">
    <source>
        <dbReference type="Proteomes" id="UP000198405"/>
    </source>
</evidence>
<evidence type="ECO:0000256" key="1">
    <source>
        <dbReference type="SAM" id="Phobius"/>
    </source>
</evidence>
<organism evidence="3 4">
    <name type="scientific">Desulfurobacterium atlanticum</name>
    <dbReference type="NCBI Taxonomy" id="240169"/>
    <lineage>
        <taxon>Bacteria</taxon>
        <taxon>Pseudomonadati</taxon>
        <taxon>Aquificota</taxon>
        <taxon>Aquificia</taxon>
        <taxon>Desulfurobacteriales</taxon>
        <taxon>Desulfurobacteriaceae</taxon>
        <taxon>Desulfurobacterium</taxon>
    </lineage>
</organism>
<evidence type="ECO:0000313" key="3">
    <source>
        <dbReference type="EMBL" id="SNR86715.1"/>
    </source>
</evidence>
<dbReference type="InterPro" id="IPR013587">
    <property type="entry name" value="Nitrate/nitrite_sensing"/>
</dbReference>
<dbReference type="EMBL" id="FZOB01000012">
    <property type="protein sequence ID" value="SNR86715.1"/>
    <property type="molecule type" value="Genomic_DNA"/>
</dbReference>
<feature type="domain" description="Nitrate/nitrite sensing protein" evidence="2">
    <location>
        <begin position="54"/>
        <end position="279"/>
    </location>
</feature>
<accession>A0A238ZTP9</accession>
<feature type="transmembrane region" description="Helical" evidence="1">
    <location>
        <begin position="12"/>
        <end position="33"/>
    </location>
</feature>
<dbReference type="RefSeq" id="WP_089323485.1">
    <property type="nucleotide sequence ID" value="NZ_FZOB01000012.1"/>
</dbReference>
<dbReference type="Proteomes" id="UP000198405">
    <property type="component" value="Unassembled WGS sequence"/>
</dbReference>